<dbReference type="PRINTS" id="PR00154">
    <property type="entry name" value="AMPBINDING"/>
</dbReference>
<dbReference type="InterPro" id="IPR050237">
    <property type="entry name" value="ATP-dep_AMP-bd_enzyme"/>
</dbReference>
<dbReference type="Pfam" id="PF13193">
    <property type="entry name" value="AMP-binding_C"/>
    <property type="match status" value="1"/>
</dbReference>
<dbReference type="InterPro" id="IPR000873">
    <property type="entry name" value="AMP-dep_synth/lig_dom"/>
</dbReference>
<feature type="domain" description="AMP-binding enzyme C-terminal" evidence="2">
    <location>
        <begin position="419"/>
        <end position="497"/>
    </location>
</feature>
<dbReference type="CDD" id="cd05936">
    <property type="entry name" value="FC-FACS_FadD_like"/>
    <property type="match status" value="1"/>
</dbReference>
<dbReference type="Pfam" id="PF00501">
    <property type="entry name" value="AMP-binding"/>
    <property type="match status" value="1"/>
</dbReference>
<dbReference type="InterPro" id="IPR020459">
    <property type="entry name" value="AMP-binding"/>
</dbReference>
<dbReference type="EMBL" id="BMUU01000003">
    <property type="protein sequence ID" value="GGY27162.1"/>
    <property type="molecule type" value="Genomic_DNA"/>
</dbReference>
<evidence type="ECO:0000259" key="2">
    <source>
        <dbReference type="Pfam" id="PF13193"/>
    </source>
</evidence>
<keyword evidence="4" id="KW-1185">Reference proteome</keyword>
<protein>
    <submittedName>
        <fullName evidence="3">AMP-dependent synthetase</fullName>
    </submittedName>
</protein>
<name>A0ABQ2ZVK5_9ACTN</name>
<dbReference type="PANTHER" id="PTHR43767:SF12">
    <property type="entry name" value="AMP-DEPENDENT SYNTHETASE AND LIGASE"/>
    <property type="match status" value="1"/>
</dbReference>
<accession>A0ABQ2ZVK5</accession>
<dbReference type="PANTHER" id="PTHR43767">
    <property type="entry name" value="LONG-CHAIN-FATTY-ACID--COA LIGASE"/>
    <property type="match status" value="1"/>
</dbReference>
<evidence type="ECO:0000259" key="1">
    <source>
        <dbReference type="Pfam" id="PF00501"/>
    </source>
</evidence>
<dbReference type="RefSeq" id="WP_167158877.1">
    <property type="nucleotide sequence ID" value="NZ_BMUU01000003.1"/>
</dbReference>
<dbReference type="Gene3D" id="3.40.50.12780">
    <property type="entry name" value="N-terminal domain of ligase-like"/>
    <property type="match status" value="1"/>
</dbReference>
<dbReference type="InterPro" id="IPR025110">
    <property type="entry name" value="AMP-bd_C"/>
</dbReference>
<dbReference type="InterPro" id="IPR020845">
    <property type="entry name" value="AMP-binding_CS"/>
</dbReference>
<reference evidence="4" key="1">
    <citation type="journal article" date="2019" name="Int. J. Syst. Evol. Microbiol.">
        <title>The Global Catalogue of Microorganisms (GCM) 10K type strain sequencing project: providing services to taxonomists for standard genome sequencing and annotation.</title>
        <authorList>
            <consortium name="The Broad Institute Genomics Platform"/>
            <consortium name="The Broad Institute Genome Sequencing Center for Infectious Disease"/>
            <person name="Wu L."/>
            <person name="Ma J."/>
        </authorList>
    </citation>
    <scope>NUCLEOTIDE SEQUENCE [LARGE SCALE GENOMIC DNA]</scope>
    <source>
        <strain evidence="4">JCM 4594</strain>
    </source>
</reference>
<evidence type="ECO:0000313" key="4">
    <source>
        <dbReference type="Proteomes" id="UP000600946"/>
    </source>
</evidence>
<organism evidence="3 4">
    <name type="scientific">Streptomyces xanthochromogenes</name>
    <dbReference type="NCBI Taxonomy" id="67384"/>
    <lineage>
        <taxon>Bacteria</taxon>
        <taxon>Bacillati</taxon>
        <taxon>Actinomycetota</taxon>
        <taxon>Actinomycetes</taxon>
        <taxon>Kitasatosporales</taxon>
        <taxon>Streptomycetaceae</taxon>
        <taxon>Streptomyces</taxon>
    </lineage>
</organism>
<dbReference type="InterPro" id="IPR042099">
    <property type="entry name" value="ANL_N_sf"/>
</dbReference>
<proteinExistence type="predicted"/>
<comment type="caution">
    <text evidence="3">The sequence shown here is derived from an EMBL/GenBank/DDBJ whole genome shotgun (WGS) entry which is preliminary data.</text>
</comment>
<evidence type="ECO:0000313" key="3">
    <source>
        <dbReference type="EMBL" id="GGY27162.1"/>
    </source>
</evidence>
<dbReference type="PROSITE" id="PS00455">
    <property type="entry name" value="AMP_BINDING"/>
    <property type="match status" value="1"/>
</dbReference>
<dbReference type="GeneID" id="96290079"/>
<dbReference type="InterPro" id="IPR045851">
    <property type="entry name" value="AMP-bd_C_sf"/>
</dbReference>
<dbReference type="Proteomes" id="UP000600946">
    <property type="component" value="Unassembled WGS sequence"/>
</dbReference>
<feature type="domain" description="AMP-dependent synthetase/ligase" evidence="1">
    <location>
        <begin position="10"/>
        <end position="369"/>
    </location>
</feature>
<gene>
    <name evidence="3" type="ORF">GCM10010326_20890</name>
</gene>
<dbReference type="SUPFAM" id="SSF56801">
    <property type="entry name" value="Acetyl-CoA synthetase-like"/>
    <property type="match status" value="1"/>
</dbReference>
<sequence length="517" mass="54848">MTRPLAAVLADTAARRPDRPALIWDDDVVTYEQVWDRARHYAGVLRRHGVGPGDRVALLVPNSPCFPPIYYGVLALGAVVVPMNAQSRAAEVEFVLKDCGARALVCEGTAVEQGAPAASAAGVELFTVADERAGGIDLDAPHAGPPVARHTDAAPDDLAAILYTSGTTGRPKGAMLTHRNIVTNIEVTAVSPFGVKDDDVLYGCLPLSHTFGQVCVMGTCFLAGATLVLAPRFAAEQALRAMERHGCTIFMGVPTMYHALLEAVAAGAPAPRLRRAYSGGSALAVPALEQVRRAFGCEVYEGYGLTETSPCVAYNQPGTPPRPGTVGFPVEGVEVAVARADREGSVELLPVGEVGEVVVRGHNVMAGYLGLPKATAEVLVDGWFRSGDLGHLAPDGYLTLVDRKKDVIIQGGYNVYPREVEDVLLRHPAVEQIAVVGVPDAARGEEVCAVVVRRDNAGTDAELAGEIVELARQELTGYKRPRRVEFVERLPLGPSGKVLKRELARLFTSPAVRSPAP</sequence>
<dbReference type="Gene3D" id="3.30.300.30">
    <property type="match status" value="1"/>
</dbReference>